<comment type="caution">
    <text evidence="9">The sequence shown here is derived from an EMBL/GenBank/DDBJ whole genome shotgun (WGS) entry which is preliminary data.</text>
</comment>
<dbReference type="PANTHER" id="PTHR13604">
    <property type="entry name" value="DC12-RELATED"/>
    <property type="match status" value="1"/>
</dbReference>
<evidence type="ECO:0000256" key="3">
    <source>
        <dbReference type="ARBA" id="ARBA00022763"/>
    </source>
</evidence>
<dbReference type="InterPro" id="IPR036590">
    <property type="entry name" value="SRAP-like"/>
</dbReference>
<dbReference type="PANTHER" id="PTHR13604:SF0">
    <property type="entry name" value="ABASIC SITE PROCESSING PROTEIN HMCES"/>
    <property type="match status" value="1"/>
</dbReference>
<dbReference type="InterPro" id="IPR003738">
    <property type="entry name" value="SRAP"/>
</dbReference>
<evidence type="ECO:0000313" key="9">
    <source>
        <dbReference type="EMBL" id="OPH82435.1"/>
    </source>
</evidence>
<dbReference type="AlphaFoldDB" id="A0A1V4HX68"/>
<evidence type="ECO:0000256" key="8">
    <source>
        <dbReference type="RuleBase" id="RU364100"/>
    </source>
</evidence>
<evidence type="ECO:0000256" key="7">
    <source>
        <dbReference type="ARBA" id="ARBA00023239"/>
    </source>
</evidence>
<evidence type="ECO:0000256" key="6">
    <source>
        <dbReference type="ARBA" id="ARBA00023125"/>
    </source>
</evidence>
<dbReference type="OrthoDB" id="9782620at2"/>
<evidence type="ECO:0000256" key="2">
    <source>
        <dbReference type="ARBA" id="ARBA00022670"/>
    </source>
</evidence>
<keyword evidence="2 8" id="KW-0645">Protease</keyword>
<keyword evidence="3" id="KW-0227">DNA damage</keyword>
<dbReference type="RefSeq" id="WP_079447206.1">
    <property type="nucleotide sequence ID" value="NZ_MWPQ01000044.1"/>
</dbReference>
<dbReference type="GO" id="GO:0003697">
    <property type="term" value="F:single-stranded DNA binding"/>
    <property type="evidence" value="ECO:0007669"/>
    <property type="project" value="InterPro"/>
</dbReference>
<dbReference type="GO" id="GO:0106300">
    <property type="term" value="P:protein-DNA covalent cross-linking repair"/>
    <property type="evidence" value="ECO:0007669"/>
    <property type="project" value="InterPro"/>
</dbReference>
<dbReference type="Proteomes" id="UP000189940">
    <property type="component" value="Unassembled WGS sequence"/>
</dbReference>
<protein>
    <recommendedName>
        <fullName evidence="8">Abasic site processing protein</fullName>
        <ecNumber evidence="8">3.4.-.-</ecNumber>
    </recommendedName>
</protein>
<keyword evidence="4 8" id="KW-0378">Hydrolase</keyword>
<reference evidence="9 10" key="1">
    <citation type="submission" date="2017-02" db="EMBL/GenBank/DDBJ databases">
        <title>Genome sequence of the nitrite-oxidizing bacterium Nitrobacter vulgaris strain Ab1.</title>
        <authorList>
            <person name="Mellbye B.L."/>
            <person name="Davis E.W."/>
            <person name="Spieck E."/>
            <person name="Chang J.H."/>
            <person name="Bottomley P.J."/>
            <person name="Sayavedra-Soto L.A."/>
        </authorList>
    </citation>
    <scope>NUCLEOTIDE SEQUENCE [LARGE SCALE GENOMIC DNA]</scope>
    <source>
        <strain evidence="9 10">Ab1</strain>
    </source>
</reference>
<evidence type="ECO:0000256" key="1">
    <source>
        <dbReference type="ARBA" id="ARBA00008136"/>
    </source>
</evidence>
<dbReference type="GO" id="GO:0016829">
    <property type="term" value="F:lyase activity"/>
    <property type="evidence" value="ECO:0007669"/>
    <property type="project" value="UniProtKB-KW"/>
</dbReference>
<accession>A0A1V4HX68</accession>
<dbReference type="Gene3D" id="3.90.1680.20">
    <property type="match status" value="2"/>
</dbReference>
<keyword evidence="5" id="KW-0190">Covalent protein-DNA linkage</keyword>
<keyword evidence="7" id="KW-0456">Lyase</keyword>
<dbReference type="Pfam" id="PF02586">
    <property type="entry name" value="SRAP"/>
    <property type="match status" value="1"/>
</dbReference>
<gene>
    <name evidence="9" type="ORF">B2M20_11585</name>
</gene>
<comment type="similarity">
    <text evidence="1 8">Belongs to the SOS response-associated peptidase family.</text>
</comment>
<dbReference type="GO" id="GO:0006508">
    <property type="term" value="P:proteolysis"/>
    <property type="evidence" value="ECO:0007669"/>
    <property type="project" value="UniProtKB-KW"/>
</dbReference>
<keyword evidence="6" id="KW-0238">DNA-binding</keyword>
<evidence type="ECO:0000313" key="10">
    <source>
        <dbReference type="Proteomes" id="UP000189940"/>
    </source>
</evidence>
<dbReference type="GO" id="GO:0008233">
    <property type="term" value="F:peptidase activity"/>
    <property type="evidence" value="ECO:0007669"/>
    <property type="project" value="UniProtKB-KW"/>
</dbReference>
<sequence>MCNLYSITTNQEAIRRLFGVFHDRAGNLPSLPSVFPDQEAPVVRNEDGNRELIKMRWGMPPPPNFGGPPITNIRNTLSPHWRRWLKPESRCLVPASSFSEYAPQPNPATGKKDIVWFALNEDRPLFAFAGMWTLFTGERGPKSNPVPGPHFVYGFLTTTPNAVVEPIHLKAMPVILTTEEERDVWMRAPWDEAKALQRPVPDECIRIVARGANKEDKTAA</sequence>
<dbReference type="EMBL" id="MWPQ01000044">
    <property type="protein sequence ID" value="OPH82435.1"/>
    <property type="molecule type" value="Genomic_DNA"/>
</dbReference>
<organism evidence="9 10">
    <name type="scientific">Nitrobacter vulgaris</name>
    <dbReference type="NCBI Taxonomy" id="29421"/>
    <lineage>
        <taxon>Bacteria</taxon>
        <taxon>Pseudomonadati</taxon>
        <taxon>Pseudomonadota</taxon>
        <taxon>Alphaproteobacteria</taxon>
        <taxon>Hyphomicrobiales</taxon>
        <taxon>Nitrobacteraceae</taxon>
        <taxon>Nitrobacter</taxon>
    </lineage>
</organism>
<dbReference type="EC" id="3.4.-.-" evidence="8"/>
<name>A0A1V4HX68_NITVU</name>
<evidence type="ECO:0000256" key="4">
    <source>
        <dbReference type="ARBA" id="ARBA00022801"/>
    </source>
</evidence>
<proteinExistence type="inferred from homology"/>
<keyword evidence="10" id="KW-1185">Reference proteome</keyword>
<dbReference type="SUPFAM" id="SSF143081">
    <property type="entry name" value="BB1717-like"/>
    <property type="match status" value="1"/>
</dbReference>
<dbReference type="STRING" id="29421.B2M20_11585"/>
<evidence type="ECO:0000256" key="5">
    <source>
        <dbReference type="ARBA" id="ARBA00023124"/>
    </source>
</evidence>